<dbReference type="EMBL" id="GG697340">
    <property type="protein sequence ID" value="EFQ28225.1"/>
    <property type="molecule type" value="Genomic_DNA"/>
</dbReference>
<organism evidence="2">
    <name type="scientific">Colletotrichum graminicola (strain M1.001 / M2 / FGSC 10212)</name>
    <name type="common">Maize anthracnose fungus</name>
    <name type="synonym">Glomerella graminicola</name>
    <dbReference type="NCBI Taxonomy" id="645133"/>
    <lineage>
        <taxon>Eukaryota</taxon>
        <taxon>Fungi</taxon>
        <taxon>Dikarya</taxon>
        <taxon>Ascomycota</taxon>
        <taxon>Pezizomycotina</taxon>
        <taxon>Sordariomycetes</taxon>
        <taxon>Hypocreomycetidae</taxon>
        <taxon>Glomerellales</taxon>
        <taxon>Glomerellaceae</taxon>
        <taxon>Colletotrichum</taxon>
        <taxon>Colletotrichum graminicola species complex</taxon>
    </lineage>
</organism>
<evidence type="ECO:0000313" key="1">
    <source>
        <dbReference type="EMBL" id="EFQ28225.1"/>
    </source>
</evidence>
<protein>
    <submittedName>
        <fullName evidence="1">Uncharacterized protein</fullName>
    </submittedName>
</protein>
<dbReference type="VEuPathDB" id="FungiDB:GLRG_03369"/>
<evidence type="ECO:0000313" key="2">
    <source>
        <dbReference type="Proteomes" id="UP000008782"/>
    </source>
</evidence>
<reference evidence="2" key="1">
    <citation type="journal article" date="2012" name="Nat. Genet.">
        <title>Lifestyle transitions in plant pathogenic Colletotrichum fungi deciphered by genome and transcriptome analyses.</title>
        <authorList>
            <person name="O'Connell R.J."/>
            <person name="Thon M.R."/>
            <person name="Hacquard S."/>
            <person name="Amyotte S.G."/>
            <person name="Kleemann J."/>
            <person name="Torres M.F."/>
            <person name="Damm U."/>
            <person name="Buiate E.A."/>
            <person name="Epstein L."/>
            <person name="Alkan N."/>
            <person name="Altmueller J."/>
            <person name="Alvarado-Balderrama L."/>
            <person name="Bauser C.A."/>
            <person name="Becker C."/>
            <person name="Birren B.W."/>
            <person name="Chen Z."/>
            <person name="Choi J."/>
            <person name="Crouch J.A."/>
            <person name="Duvick J.P."/>
            <person name="Farman M.A."/>
            <person name="Gan P."/>
            <person name="Heiman D."/>
            <person name="Henrissat B."/>
            <person name="Howard R.J."/>
            <person name="Kabbage M."/>
            <person name="Koch C."/>
            <person name="Kracher B."/>
            <person name="Kubo Y."/>
            <person name="Law A.D."/>
            <person name="Lebrun M.-H."/>
            <person name="Lee Y.-H."/>
            <person name="Miyara I."/>
            <person name="Moore N."/>
            <person name="Neumann U."/>
            <person name="Nordstroem K."/>
            <person name="Panaccione D.G."/>
            <person name="Panstruga R."/>
            <person name="Place M."/>
            <person name="Proctor R.H."/>
            <person name="Prusky D."/>
            <person name="Rech G."/>
            <person name="Reinhardt R."/>
            <person name="Rollins J.A."/>
            <person name="Rounsley S."/>
            <person name="Schardl C.L."/>
            <person name="Schwartz D.C."/>
            <person name="Shenoy N."/>
            <person name="Shirasu K."/>
            <person name="Sikhakolli U.R."/>
            <person name="Stueber K."/>
            <person name="Sukno S.A."/>
            <person name="Sweigard J.A."/>
            <person name="Takano Y."/>
            <person name="Takahara H."/>
            <person name="Trail F."/>
            <person name="van der Does H.C."/>
            <person name="Voll L.M."/>
            <person name="Will I."/>
            <person name="Young S."/>
            <person name="Zeng Q."/>
            <person name="Zhang J."/>
            <person name="Zhou S."/>
            <person name="Dickman M.B."/>
            <person name="Schulze-Lefert P."/>
            <person name="Ver Loren van Themaat E."/>
            <person name="Ma L.-J."/>
            <person name="Vaillancourt L.J."/>
        </authorList>
    </citation>
    <scope>NUCLEOTIDE SEQUENCE [LARGE SCALE GENOMIC DNA]</scope>
    <source>
        <strain evidence="2">M1.001 / M2 / FGSC 10212</strain>
    </source>
</reference>
<proteinExistence type="predicted"/>
<dbReference type="GeneID" id="24408734"/>
<dbReference type="HOGENOM" id="CLU_2558171_0_0_1"/>
<dbReference type="Proteomes" id="UP000008782">
    <property type="component" value="Unassembled WGS sequence"/>
</dbReference>
<dbReference type="AlphaFoldDB" id="E3QBZ0"/>
<gene>
    <name evidence="1" type="ORF">GLRG_03369</name>
</gene>
<sequence>MASDRAGSPQAKRAELASYHNNTSINQTTLFSLSTFDTPHLIALIVTMADPTTAQTPQEKKQDAIVAIDTPAAFDDLLSGNT</sequence>
<name>E3QBZ0_COLGM</name>
<accession>E3QBZ0</accession>
<dbReference type="RefSeq" id="XP_008092245.1">
    <property type="nucleotide sequence ID" value="XM_008094054.1"/>
</dbReference>
<keyword evidence="2" id="KW-1185">Reference proteome</keyword>